<dbReference type="AlphaFoldDB" id="A0AAD4K067"/>
<accession>A0AAD4K067</accession>
<proteinExistence type="predicted"/>
<feature type="region of interest" description="Disordered" evidence="1">
    <location>
        <begin position="203"/>
        <end position="268"/>
    </location>
</feature>
<protein>
    <submittedName>
        <fullName evidence="2">Uncharacterized protein</fullName>
    </submittedName>
</protein>
<feature type="non-terminal residue" evidence="2">
    <location>
        <position position="355"/>
    </location>
</feature>
<dbReference type="Proteomes" id="UP001200034">
    <property type="component" value="Unassembled WGS sequence"/>
</dbReference>
<feature type="compositionally biased region" description="Basic residues" evidence="1">
    <location>
        <begin position="217"/>
        <end position="235"/>
    </location>
</feature>
<name>A0AAD4K067_9MUSC</name>
<sequence length="355" mass="38880">HIQNHIRISFAAPSTDKQAVAQSPSKMEQLVRVYPINEEQYEKLLKLTNGKNVISEARLTSAGFTAVRNSLDNGWNSLLRIMGLTTTSRSEVAKIDIDGQPLCVMKRSLSDADVENSEPRALEAKAVADEDSVINCIVVLKKDPALEAQAAINNPSFAPYWYQENNAALAPEQQLPRDPQAIEPVATLPAAVEPVATAAESSEQLLVATTTPAPKVNKPKPKPKSKPKSKSKSAQKKGELVGASRQYGGYGLPPPPPPLSPYGSPYGGGYPYGGFNQNPYDAFNPYNSFGSQPGYGQFSPYFSPGQYYGAPSPYNPYPFYEQEAELELAEEEEEEEDEEAYEVEGEVDESYENEY</sequence>
<feature type="non-terminal residue" evidence="2">
    <location>
        <position position="1"/>
    </location>
</feature>
<comment type="caution">
    <text evidence="2">The sequence shown here is derived from an EMBL/GenBank/DDBJ whole genome shotgun (WGS) entry which is preliminary data.</text>
</comment>
<keyword evidence="3" id="KW-1185">Reference proteome</keyword>
<gene>
    <name evidence="2" type="ORF">KR093_006358</name>
</gene>
<evidence type="ECO:0000313" key="3">
    <source>
        <dbReference type="Proteomes" id="UP001200034"/>
    </source>
</evidence>
<dbReference type="EMBL" id="JAJJHW010002585">
    <property type="protein sequence ID" value="KAH8371172.1"/>
    <property type="molecule type" value="Genomic_DNA"/>
</dbReference>
<evidence type="ECO:0000256" key="1">
    <source>
        <dbReference type="SAM" id="MobiDB-lite"/>
    </source>
</evidence>
<evidence type="ECO:0000313" key="2">
    <source>
        <dbReference type="EMBL" id="KAH8371172.1"/>
    </source>
</evidence>
<reference evidence="2" key="1">
    <citation type="journal article" date="2021" name="Mol. Ecol. Resour.">
        <title>Phylogenomic analyses of the genus Drosophila reveals genomic signals of climate adaptation.</title>
        <authorList>
            <person name="Li F."/>
            <person name="Rane R.V."/>
            <person name="Luria V."/>
            <person name="Xiong Z."/>
            <person name="Chen J."/>
            <person name="Li Z."/>
            <person name="Catullo R.A."/>
            <person name="Griffin P.C."/>
            <person name="Schiffer M."/>
            <person name="Pearce S."/>
            <person name="Lee S.F."/>
            <person name="McElroy K."/>
            <person name="Stocker A."/>
            <person name="Shirriffs J."/>
            <person name="Cockerell F."/>
            <person name="Coppin C."/>
            <person name="Sgro C.M."/>
            <person name="Karger A."/>
            <person name="Cain J.W."/>
            <person name="Weber J.A."/>
            <person name="Santpere G."/>
            <person name="Kirschner M.W."/>
            <person name="Hoffmann A.A."/>
            <person name="Oakeshott J.G."/>
            <person name="Zhang G."/>
        </authorList>
    </citation>
    <scope>NUCLEOTIDE SEQUENCE</scope>
    <source>
        <strain evidence="2">BGI-SZ-2011g</strain>
    </source>
</reference>
<organism evidence="2 3">
    <name type="scientific">Drosophila rubida</name>
    <dbReference type="NCBI Taxonomy" id="30044"/>
    <lineage>
        <taxon>Eukaryota</taxon>
        <taxon>Metazoa</taxon>
        <taxon>Ecdysozoa</taxon>
        <taxon>Arthropoda</taxon>
        <taxon>Hexapoda</taxon>
        <taxon>Insecta</taxon>
        <taxon>Pterygota</taxon>
        <taxon>Neoptera</taxon>
        <taxon>Endopterygota</taxon>
        <taxon>Diptera</taxon>
        <taxon>Brachycera</taxon>
        <taxon>Muscomorpha</taxon>
        <taxon>Ephydroidea</taxon>
        <taxon>Drosophilidae</taxon>
        <taxon>Drosophila</taxon>
    </lineage>
</organism>
<feature type="region of interest" description="Disordered" evidence="1">
    <location>
        <begin position="328"/>
        <end position="355"/>
    </location>
</feature>